<dbReference type="SMART" id="SM00267">
    <property type="entry name" value="GGDEF"/>
    <property type="match status" value="1"/>
</dbReference>
<dbReference type="FunFam" id="3.20.20.450:FF:000001">
    <property type="entry name" value="Cyclic di-GMP phosphodiesterase yahA"/>
    <property type="match status" value="1"/>
</dbReference>
<dbReference type="STRING" id="1630136.AS592_02830"/>
<keyword evidence="6" id="KW-0418">Kinase</keyword>
<dbReference type="GO" id="GO:0071732">
    <property type="term" value="P:cellular response to nitric oxide"/>
    <property type="evidence" value="ECO:0007669"/>
    <property type="project" value="UniProtKB-ARBA"/>
</dbReference>
<sequence>MTKSRKLDMDEKLKERFELALCGSKTSILDWDMVDNTLYVSPSWKEMLGYRDEELPNTTHTWKRLVHKQDVVHVMKSVREHIKKHIKVFENNHRLRHKDGHWVWILGRARIIYDEQGNAVRMIGTHTDITKEKELQLQYSHYAQILEQIQDSVISFDMDGFITSWNKGSKILFGYETDEVLGKHFSMLFPKNTLDLYEKMMAELKEKGEYRTEIQLRRKTNKPLYAVLSLSSLKDEDGNTIGFVSYAHDITEQKKVEAILLEQKNILRYQAHHDALTRLPNRVLFFDRMEQSIRKTERLGKSFALFFIDLDKFKHINDSLGHGIGDRVLKVVARRIEETIRKEDTLSRLSGDEFTVIMEDLNHPEDASLLAEKILTVLQKPMYIDEYTLYISGSIGISLYPQDATDADSLLKYADTAMYKAKENGRNTFQFYASEMTQHALERMAMKTSLKEAIEKEELVVHYQPQMDAKSERMIGLEALVRWQHPSRGLLHPDKFIALAEETGLIIDIDRWVMKTAMKEVSHWHKEGLIPDVLALNLSIKQLEGHNFLKEINECLTAFDFKPQWLELEIPEGQVMKNHKDSIQKLQTLNKMGISISIDDFGTGYSSLSLLKRLPINRLKIDRSFIKDIPADEEDMAIVKAIIALADSLKLNIIAEGVETEEQKAFLLANGCTYMQGYYYSRPISSELMRKFLQKKAC</sequence>
<dbReference type="InterPro" id="IPR012226">
    <property type="entry name" value="Diguanyl_cyclase/Pdiesterase"/>
</dbReference>
<dbReference type="OrthoDB" id="5372181at2"/>
<feature type="domain" description="EAL" evidence="4">
    <location>
        <begin position="443"/>
        <end position="697"/>
    </location>
</feature>
<dbReference type="InterPro" id="IPR000014">
    <property type="entry name" value="PAS"/>
</dbReference>
<comment type="caution">
    <text evidence="6">The sequence shown here is derived from an EMBL/GenBank/DDBJ whole genome shotgun (WGS) entry which is preliminary data.</text>
</comment>
<keyword evidence="6" id="KW-0808">Transferase</keyword>
<dbReference type="FunFam" id="3.30.70.270:FF:000001">
    <property type="entry name" value="Diguanylate cyclase domain protein"/>
    <property type="match status" value="1"/>
</dbReference>
<dbReference type="SMART" id="SM00091">
    <property type="entry name" value="PAS"/>
    <property type="match status" value="2"/>
</dbReference>
<protein>
    <submittedName>
        <fullName evidence="6">Histidine kinase</fullName>
    </submittedName>
</protein>
<dbReference type="NCBIfam" id="TIGR00254">
    <property type="entry name" value="GGDEF"/>
    <property type="match status" value="1"/>
</dbReference>
<evidence type="ECO:0000259" key="2">
    <source>
        <dbReference type="PROSITE" id="PS50112"/>
    </source>
</evidence>
<feature type="domain" description="PAC" evidence="3">
    <location>
        <begin position="210"/>
        <end position="262"/>
    </location>
</feature>
<dbReference type="InterPro" id="IPR035919">
    <property type="entry name" value="EAL_sf"/>
</dbReference>
<dbReference type="NCBIfam" id="TIGR00229">
    <property type="entry name" value="sensory_box"/>
    <property type="match status" value="2"/>
</dbReference>
<dbReference type="InterPro" id="IPR001633">
    <property type="entry name" value="EAL_dom"/>
</dbReference>
<dbReference type="PROSITE" id="PS50883">
    <property type="entry name" value="EAL"/>
    <property type="match status" value="1"/>
</dbReference>
<dbReference type="InterPro" id="IPR035965">
    <property type="entry name" value="PAS-like_dom_sf"/>
</dbReference>
<dbReference type="InterPro" id="IPR029787">
    <property type="entry name" value="Nucleotide_cyclase"/>
</dbReference>
<dbReference type="RefSeq" id="WP_067329045.1">
    <property type="nucleotide sequence ID" value="NZ_LNKT01000002.1"/>
</dbReference>
<evidence type="ECO:0000256" key="1">
    <source>
        <dbReference type="ARBA" id="ARBA00051114"/>
    </source>
</evidence>
<evidence type="ECO:0000259" key="3">
    <source>
        <dbReference type="PROSITE" id="PS50113"/>
    </source>
</evidence>
<dbReference type="PROSITE" id="PS50887">
    <property type="entry name" value="GGDEF"/>
    <property type="match status" value="1"/>
</dbReference>
<dbReference type="InterPro" id="IPR000700">
    <property type="entry name" value="PAS-assoc_C"/>
</dbReference>
<dbReference type="PROSITE" id="PS50112">
    <property type="entry name" value="PAS"/>
    <property type="match status" value="2"/>
</dbReference>
<dbReference type="CDD" id="cd01949">
    <property type="entry name" value="GGDEF"/>
    <property type="match status" value="1"/>
</dbReference>
<dbReference type="Proteomes" id="UP000075359">
    <property type="component" value="Unassembled WGS sequence"/>
</dbReference>
<dbReference type="SMART" id="SM00086">
    <property type="entry name" value="PAC"/>
    <property type="match status" value="2"/>
</dbReference>
<dbReference type="PROSITE" id="PS50113">
    <property type="entry name" value="PAC"/>
    <property type="match status" value="2"/>
</dbReference>
<dbReference type="InterPro" id="IPR043128">
    <property type="entry name" value="Rev_trsase/Diguanyl_cyclase"/>
</dbReference>
<dbReference type="Gene3D" id="3.20.20.450">
    <property type="entry name" value="EAL domain"/>
    <property type="match status" value="1"/>
</dbReference>
<dbReference type="GO" id="GO:0016301">
    <property type="term" value="F:kinase activity"/>
    <property type="evidence" value="ECO:0007669"/>
    <property type="project" value="UniProtKB-KW"/>
</dbReference>
<dbReference type="SUPFAM" id="SSF55073">
    <property type="entry name" value="Nucleotide cyclase"/>
    <property type="match status" value="1"/>
</dbReference>
<feature type="domain" description="PAS" evidence="2">
    <location>
        <begin position="13"/>
        <end position="85"/>
    </location>
</feature>
<accession>A0A151CIF1</accession>
<dbReference type="Pfam" id="PF00563">
    <property type="entry name" value="EAL"/>
    <property type="match status" value="1"/>
</dbReference>
<feature type="domain" description="PAC" evidence="3">
    <location>
        <begin position="89"/>
        <end position="141"/>
    </location>
</feature>
<keyword evidence="7" id="KW-1185">Reference proteome</keyword>
<dbReference type="CDD" id="cd00130">
    <property type="entry name" value="PAS"/>
    <property type="match status" value="2"/>
</dbReference>
<dbReference type="Pfam" id="PF13426">
    <property type="entry name" value="PAS_9"/>
    <property type="match status" value="1"/>
</dbReference>
<dbReference type="PANTHER" id="PTHR44757:SF2">
    <property type="entry name" value="BIOFILM ARCHITECTURE MAINTENANCE PROTEIN MBAA"/>
    <property type="match status" value="1"/>
</dbReference>
<dbReference type="GO" id="GO:0071111">
    <property type="term" value="F:cyclic-guanylate-specific phosphodiesterase activity"/>
    <property type="evidence" value="ECO:0007669"/>
    <property type="project" value="UniProtKB-EC"/>
</dbReference>
<dbReference type="Gene3D" id="3.30.450.20">
    <property type="entry name" value="PAS domain"/>
    <property type="match status" value="2"/>
</dbReference>
<dbReference type="InterPro" id="IPR001610">
    <property type="entry name" value="PAC"/>
</dbReference>
<dbReference type="Pfam" id="PF00990">
    <property type="entry name" value="GGDEF"/>
    <property type="match status" value="1"/>
</dbReference>
<comment type="catalytic activity">
    <reaction evidence="1">
        <text>3',3'-c-di-GMP + H2O = 5'-phosphoguanylyl(3'-&gt;5')guanosine + H(+)</text>
        <dbReference type="Rhea" id="RHEA:24902"/>
        <dbReference type="ChEBI" id="CHEBI:15377"/>
        <dbReference type="ChEBI" id="CHEBI:15378"/>
        <dbReference type="ChEBI" id="CHEBI:58754"/>
        <dbReference type="ChEBI" id="CHEBI:58805"/>
        <dbReference type="EC" id="3.1.4.52"/>
    </reaction>
    <physiologicalReaction direction="left-to-right" evidence="1">
        <dbReference type="Rhea" id="RHEA:24903"/>
    </physiologicalReaction>
</comment>
<proteinExistence type="predicted"/>
<dbReference type="EMBL" id="LNKT01000002">
    <property type="protein sequence ID" value="KYJ87291.1"/>
    <property type="molecule type" value="Genomic_DNA"/>
</dbReference>
<dbReference type="Gene3D" id="3.30.70.270">
    <property type="match status" value="1"/>
</dbReference>
<evidence type="ECO:0000259" key="4">
    <source>
        <dbReference type="PROSITE" id="PS50883"/>
    </source>
</evidence>
<feature type="domain" description="PAS" evidence="2">
    <location>
        <begin position="138"/>
        <end position="207"/>
    </location>
</feature>
<dbReference type="PIRSF" id="PIRSF005925">
    <property type="entry name" value="Dos"/>
    <property type="match status" value="1"/>
</dbReference>
<dbReference type="InterPro" id="IPR013655">
    <property type="entry name" value="PAS_fold_3"/>
</dbReference>
<dbReference type="SUPFAM" id="SSF141868">
    <property type="entry name" value="EAL domain-like"/>
    <property type="match status" value="1"/>
</dbReference>
<feature type="domain" description="GGDEF" evidence="5">
    <location>
        <begin position="301"/>
        <end position="434"/>
    </location>
</feature>
<dbReference type="InterPro" id="IPR052155">
    <property type="entry name" value="Biofilm_reg_signaling"/>
</dbReference>
<evidence type="ECO:0000259" key="5">
    <source>
        <dbReference type="PROSITE" id="PS50887"/>
    </source>
</evidence>
<dbReference type="InterPro" id="IPR000160">
    <property type="entry name" value="GGDEF_dom"/>
</dbReference>
<dbReference type="SUPFAM" id="SSF55785">
    <property type="entry name" value="PYP-like sensor domain (PAS domain)"/>
    <property type="match status" value="2"/>
</dbReference>
<reference evidence="6 7" key="1">
    <citation type="submission" date="2015-11" db="EMBL/GenBank/DDBJ databases">
        <title>Draft genome of Sulfurovum riftiae 1812E, a member of the Epsilonproteobacteria isolated from the tube of the deep-sea hydrothermal vent tubewom Riftia pachyptila.</title>
        <authorList>
            <person name="Vetriani C."/>
            <person name="Giovannelli D."/>
        </authorList>
    </citation>
    <scope>NUCLEOTIDE SEQUENCE [LARGE SCALE GENOMIC DNA]</scope>
    <source>
        <strain evidence="6 7">1812E</strain>
    </source>
</reference>
<dbReference type="AlphaFoldDB" id="A0A151CIF1"/>
<evidence type="ECO:0000313" key="6">
    <source>
        <dbReference type="EMBL" id="KYJ87291.1"/>
    </source>
</evidence>
<evidence type="ECO:0000313" key="7">
    <source>
        <dbReference type="Proteomes" id="UP000075359"/>
    </source>
</evidence>
<dbReference type="CDD" id="cd01948">
    <property type="entry name" value="EAL"/>
    <property type="match status" value="1"/>
</dbReference>
<name>A0A151CIF1_9BACT</name>
<gene>
    <name evidence="6" type="ORF">AS592_02830</name>
</gene>
<organism evidence="6 7">
    <name type="scientific">Sulfurovum riftiae</name>
    <dbReference type="NCBI Taxonomy" id="1630136"/>
    <lineage>
        <taxon>Bacteria</taxon>
        <taxon>Pseudomonadati</taxon>
        <taxon>Campylobacterota</taxon>
        <taxon>Epsilonproteobacteria</taxon>
        <taxon>Campylobacterales</taxon>
        <taxon>Sulfurovaceae</taxon>
        <taxon>Sulfurovum</taxon>
    </lineage>
</organism>
<dbReference type="SMART" id="SM00052">
    <property type="entry name" value="EAL"/>
    <property type="match status" value="1"/>
</dbReference>
<dbReference type="Pfam" id="PF08447">
    <property type="entry name" value="PAS_3"/>
    <property type="match status" value="1"/>
</dbReference>
<dbReference type="PANTHER" id="PTHR44757">
    <property type="entry name" value="DIGUANYLATE CYCLASE DGCP"/>
    <property type="match status" value="1"/>
</dbReference>